<keyword evidence="1" id="KW-0808">Transferase</keyword>
<dbReference type="EMBL" id="BNAO01000001">
    <property type="protein sequence ID" value="GHG59510.1"/>
    <property type="molecule type" value="Genomic_DNA"/>
</dbReference>
<protein>
    <submittedName>
        <fullName evidence="1">Methyltransferase</fullName>
    </submittedName>
</protein>
<dbReference type="GO" id="GO:0008168">
    <property type="term" value="F:methyltransferase activity"/>
    <property type="evidence" value="ECO:0007669"/>
    <property type="project" value="UniProtKB-KW"/>
</dbReference>
<dbReference type="GO" id="GO:0032259">
    <property type="term" value="P:methylation"/>
    <property type="evidence" value="ECO:0007669"/>
    <property type="project" value="UniProtKB-KW"/>
</dbReference>
<dbReference type="SUPFAM" id="SSF53335">
    <property type="entry name" value="S-adenosyl-L-methionine-dependent methyltransferases"/>
    <property type="match status" value="1"/>
</dbReference>
<comment type="caution">
    <text evidence="1">The sequence shown here is derived from an EMBL/GenBank/DDBJ whole genome shotgun (WGS) entry which is preliminary data.</text>
</comment>
<sequence>MTAEQERQHYLLHNNDLQDPGYRQFLSKLAKPLLAMLGKGAKQGLDFGCGPGPLLAQMLTEAGHQMQLWDPFFANNPAALQQQYDFISCTEAIEHFVNPATEWQLWLQLLRPAGMLAIMTKCYPDATAFSSWHYKRDPTHISFFSEQTFYWLAQHYNLQLAFPTNDVVIFRKAG</sequence>
<reference evidence="2" key="1">
    <citation type="journal article" date="2019" name="Int. J. Syst. Evol. Microbiol.">
        <title>The Global Catalogue of Microorganisms (GCM) 10K type strain sequencing project: providing services to taxonomists for standard genome sequencing and annotation.</title>
        <authorList>
            <consortium name="The Broad Institute Genomics Platform"/>
            <consortium name="The Broad Institute Genome Sequencing Center for Infectious Disease"/>
            <person name="Wu L."/>
            <person name="Ma J."/>
        </authorList>
    </citation>
    <scope>NUCLEOTIDE SEQUENCE [LARGE SCALE GENOMIC DNA]</scope>
    <source>
        <strain evidence="2">CGMCC 1.7003</strain>
    </source>
</reference>
<accession>A0ABQ3KVL5</accession>
<dbReference type="Pfam" id="PF13489">
    <property type="entry name" value="Methyltransf_23"/>
    <property type="match status" value="1"/>
</dbReference>
<dbReference type="Gene3D" id="3.40.50.150">
    <property type="entry name" value="Vaccinia Virus protein VP39"/>
    <property type="match status" value="1"/>
</dbReference>
<evidence type="ECO:0000313" key="2">
    <source>
        <dbReference type="Proteomes" id="UP000659697"/>
    </source>
</evidence>
<organism evidence="1 2">
    <name type="scientific">Alishewanella longhuensis</name>
    <dbReference type="NCBI Taxonomy" id="1091037"/>
    <lineage>
        <taxon>Bacteria</taxon>
        <taxon>Pseudomonadati</taxon>
        <taxon>Pseudomonadota</taxon>
        <taxon>Gammaproteobacteria</taxon>
        <taxon>Alteromonadales</taxon>
        <taxon>Alteromonadaceae</taxon>
        <taxon>Alishewanella</taxon>
    </lineage>
</organism>
<gene>
    <name evidence="1" type="ORF">GCM10010919_02140</name>
</gene>
<proteinExistence type="predicted"/>
<name>A0ABQ3KVL5_9ALTE</name>
<keyword evidence="1" id="KW-0489">Methyltransferase</keyword>
<evidence type="ECO:0000313" key="1">
    <source>
        <dbReference type="EMBL" id="GHG59510.1"/>
    </source>
</evidence>
<dbReference type="Proteomes" id="UP000659697">
    <property type="component" value="Unassembled WGS sequence"/>
</dbReference>
<dbReference type="InterPro" id="IPR029063">
    <property type="entry name" value="SAM-dependent_MTases_sf"/>
</dbReference>
<keyword evidence="2" id="KW-1185">Reference proteome</keyword>